<gene>
    <name evidence="4" type="ORF">C826_02392</name>
</gene>
<accession>N2BDP1</accession>
<evidence type="ECO:0000313" key="4">
    <source>
        <dbReference type="EMBL" id="EMZ36588.1"/>
    </source>
</evidence>
<dbReference type="RefSeq" id="WP_004085155.1">
    <property type="nucleotide sequence ID" value="NZ_KB822508.1"/>
</dbReference>
<evidence type="ECO:0000259" key="3">
    <source>
        <dbReference type="Pfam" id="PF18798"/>
    </source>
</evidence>
<feature type="compositionally biased region" description="Polar residues" evidence="2">
    <location>
        <begin position="1207"/>
        <end position="1221"/>
    </location>
</feature>
<dbReference type="EMBL" id="AQFW01000028">
    <property type="protein sequence ID" value="EMZ36588.1"/>
    <property type="molecule type" value="Genomic_DNA"/>
</dbReference>
<dbReference type="AlphaFoldDB" id="N2BDP1"/>
<dbReference type="Pfam" id="PF18798">
    <property type="entry name" value="LPD3"/>
    <property type="match status" value="1"/>
</dbReference>
<dbReference type="InterPro" id="IPR040824">
    <property type="entry name" value="LPD3"/>
</dbReference>
<feature type="coiled-coil region" evidence="1">
    <location>
        <begin position="907"/>
        <end position="952"/>
    </location>
</feature>
<keyword evidence="1" id="KW-0175">Coiled coil</keyword>
<evidence type="ECO:0000256" key="1">
    <source>
        <dbReference type="SAM" id="Coils"/>
    </source>
</evidence>
<dbReference type="PATRIC" id="fig|1235804.3.peg.2628"/>
<dbReference type="GeneID" id="60657917"/>
<dbReference type="HOGENOM" id="CLU_268609_0_0_7"/>
<feature type="region of interest" description="Disordered" evidence="2">
    <location>
        <begin position="1200"/>
        <end position="1221"/>
    </location>
</feature>
<evidence type="ECO:0000313" key="5">
    <source>
        <dbReference type="Proteomes" id="UP000012527"/>
    </source>
</evidence>
<protein>
    <recommendedName>
        <fullName evidence="3">Large polyvalent protein-associated domain-containing protein</fullName>
    </recommendedName>
</protein>
<reference evidence="4 5" key="1">
    <citation type="submission" date="2013-02" db="EMBL/GenBank/DDBJ databases">
        <title>The Genome Sequence of Helicobacter bilis WiWa.</title>
        <authorList>
            <consortium name="The Broad Institute Genome Sequencing Platform"/>
            <person name="Ward D."/>
            <person name="Overstreet A.-M.C."/>
            <person name="Ramer-Tait A.E."/>
            <person name="Phillips G.J."/>
            <person name="Wannemuehler M.J."/>
            <person name="Walker B."/>
            <person name="Young S.K."/>
            <person name="Zeng Q."/>
            <person name="Gargeya S."/>
            <person name="Fitzgerald M."/>
            <person name="Haas B."/>
            <person name="Abouelleil A."/>
            <person name="Alvarado L."/>
            <person name="Arachchi H.M."/>
            <person name="Berlin A.M."/>
            <person name="Chapman S.B."/>
            <person name="Dewar J."/>
            <person name="Goldberg J."/>
            <person name="Griggs A."/>
            <person name="Gujja S."/>
            <person name="Hansen M."/>
            <person name="Howarth C."/>
            <person name="Imamovic A."/>
            <person name="Larimer J."/>
            <person name="McCowan C."/>
            <person name="Murphy C."/>
            <person name="Neiman D."/>
            <person name="Pearson M."/>
            <person name="Priest M."/>
            <person name="Roberts A."/>
            <person name="Saif S."/>
            <person name="Shea T."/>
            <person name="Sisk P."/>
            <person name="Sykes S."/>
            <person name="Wortman J."/>
            <person name="Nusbaum C."/>
            <person name="Birren B."/>
        </authorList>
    </citation>
    <scope>NUCLEOTIDE SEQUENCE [LARGE SCALE GENOMIC DNA]</scope>
    <source>
        <strain evidence="4 5">WiWa</strain>
    </source>
</reference>
<evidence type="ECO:0000256" key="2">
    <source>
        <dbReference type="SAM" id="MobiDB-lite"/>
    </source>
</evidence>
<dbReference type="Proteomes" id="UP000012527">
    <property type="component" value="Unassembled WGS sequence"/>
</dbReference>
<organism evidence="4 5">
    <name type="scientific">Helicobacter bilis WiWa</name>
    <dbReference type="NCBI Taxonomy" id="1235804"/>
    <lineage>
        <taxon>Bacteria</taxon>
        <taxon>Pseudomonadati</taxon>
        <taxon>Campylobacterota</taxon>
        <taxon>Epsilonproteobacteria</taxon>
        <taxon>Campylobacterales</taxon>
        <taxon>Helicobacteraceae</taxon>
        <taxon>Helicobacter</taxon>
    </lineage>
</organism>
<name>N2BDP1_9HELI</name>
<comment type="caution">
    <text evidence="4">The sequence shown here is derived from an EMBL/GenBank/DDBJ whole genome shotgun (WGS) entry which is preliminary data.</text>
</comment>
<feature type="domain" description="Large polyvalent protein-associated" evidence="3">
    <location>
        <begin position="139"/>
        <end position="259"/>
    </location>
</feature>
<sequence length="1221" mass="139344">MTRRADVSPTAQHDKGLNQYDKIKDTFTDTQGNTHSVKDFSNHLHTQAKEQENNFKGFLQGLKTENNAIIDTHITKSIESIESKIRRKSGKIKGINPHVESQNPHTDMQSRHVETKRETSSLNEKIDSNFTYTTQETKDIKVLRNDLIGVLSPYKTQPITNKETGMQGFITTDEINKISSKKAIDKSIANGFSRDEHFKVAQDLKSLFENSKLKESHADNKQREHIKVHRFIQDLSINDKEAQAKITLFEKIEGKNRIYTLELESLDKPDSLSVSMRNAESAVKAQSVATAHPETTTIAKTDTDIIPQNLPEVYKHMLDEIDKQAKQDYKTSIDNLQNALNDTDFKATLLQGYKQVTDDAIESLGLDNQLTNTLIRETQKLESKANISLSEAIELRKNINEIMRNYEKSSSDLKKFRANKHLDNIKDNIDNAIKNALDSKVIKNTETQINKGTESKAIKAQQELNKIDTQKLTPEQKQILQVFKGEMPSTTIQGKDLNDLYTLENGSRQQGARKILIKHYGIEKTGGLNDSELLDISSVVKKGELDANSFELKDNFIRYAYDLQNENVNLRVVVDEFNDGKKIFDYYSDRNFIDYERGYKPDLPTPNQIIPQKTLTRQEADELFSNFQQANKNYAQIKESLNDKFAKALTKGMNKKDLDSRLTIEQWKQRVLDTQWGDSVKGLENTIFKNFNPRMQKHTQMLTILRALDRNVKLNDDTFPIDFTKILSDIENLEKLTLHPEIYPILDTFKSYAKSYQFAQEISKAKALENQVGGGALATTLEGRIKVFLTNRLFKKLFAFIPYIGDNAAITKALQSAIKDLKYPSEITLETLKVLNKADLDKGFKPIKDKENKPRFEYKANTPLSDKELQSQIRGNTQILTPKDTSEIEALASNPLIQNMERQAKFNEELTQKISQFEANKENIQQDILNNLVVATQEIKQHTELLKQLAQQLTQNNPIHTPNKSIIKAEANNDTYFIINDKNNITAIEKQEIQNLAQPKTYDEVVQRDKNENATLESYRDQYVDIAEIKEAQAQKQLLLEYKPEVAKADGNIIGDNFILKPTENMQHEKVNMSINPQIKSNLNLDSKTLKADLEKLRGTHPELFENKGSVARLIKKIQENPTFFFNNNRLDMKLVGSYINDNFAEIGVVTQGKNIGEVGHILKVSDSEKRIKTLSKRESIPLVESVKLDTLSKRTDGRNGAISTFRDMQNNYNTNPARNS</sequence>
<proteinExistence type="predicted"/>